<protein>
    <submittedName>
        <fullName evidence="2">DUF1329 domain-containing protein</fullName>
    </submittedName>
</protein>
<accession>A0ABX1MQN7</accession>
<evidence type="ECO:0000313" key="2">
    <source>
        <dbReference type="EMBL" id="NMF88646.1"/>
    </source>
</evidence>
<proteinExistence type="predicted"/>
<dbReference type="EMBL" id="WTVR01000014">
    <property type="protein sequence ID" value="NMF88646.1"/>
    <property type="molecule type" value="Genomic_DNA"/>
</dbReference>
<comment type="caution">
    <text evidence="2">The sequence shown here is derived from an EMBL/GenBank/DDBJ whole genome shotgun (WGS) entry which is preliminary data.</text>
</comment>
<organism evidence="2 3">
    <name type="scientific">Aromatoleum petrolei</name>
    <dbReference type="NCBI Taxonomy" id="76116"/>
    <lineage>
        <taxon>Bacteria</taxon>
        <taxon>Pseudomonadati</taxon>
        <taxon>Pseudomonadota</taxon>
        <taxon>Betaproteobacteria</taxon>
        <taxon>Rhodocyclales</taxon>
        <taxon>Rhodocyclaceae</taxon>
        <taxon>Aromatoleum</taxon>
    </lineage>
</organism>
<gene>
    <name evidence="2" type="ORF">GPA26_09145</name>
</gene>
<dbReference type="RefSeq" id="WP_169206059.1">
    <property type="nucleotide sequence ID" value="NZ_CP059560.1"/>
</dbReference>
<evidence type="ECO:0000313" key="3">
    <source>
        <dbReference type="Proteomes" id="UP000652074"/>
    </source>
</evidence>
<sequence length="453" mass="51235">MMKLRKICTAIAVVATLGAHGTAAFGDEERLPWGAIKAGNKEGTIPAYTGGLPDTTNPPGFKKDSGFWADPFAKEEPLYTITGANMAQYADKLSEGVQELLKRYPTFRVSVYPTHRSVSYPDWVIENTKKNAAGRCKLIENGLAVTGCFGGIPFPQPKNGYEAMWNHQLHYLGHSMWNYAKLWYVDASGNKVMTGEVNNRQENPYYNRDMTPESFYAAGGQFYNTNNIYTAPARIVGEGNMQKKTVNPVANPDRTWNYQPGQRRVRLSPDYLYDAPLGTSGGAMLVDEIFVYSGMLDRFDWKVVDEKEMIVPYNAYRWYNAKADELLQKNHQNPDLMRWELHRVYVVEATLKPGQRHVHPKKRFYFDEDCQCALLMDGWDAAGKISKGLIAPIFVAYDKKIGFTGFTAIYNFNTGIYFHSSLAGDSKGIFFDIDKVDFGTYYTPDGLARRTQR</sequence>
<feature type="signal peptide" evidence="1">
    <location>
        <begin position="1"/>
        <end position="26"/>
    </location>
</feature>
<dbReference type="Proteomes" id="UP000652074">
    <property type="component" value="Unassembled WGS sequence"/>
</dbReference>
<dbReference type="InterPro" id="IPR010752">
    <property type="entry name" value="DUF1329"/>
</dbReference>
<dbReference type="Pfam" id="PF07044">
    <property type="entry name" value="DUF1329"/>
    <property type="match status" value="1"/>
</dbReference>
<keyword evidence="1" id="KW-0732">Signal</keyword>
<reference evidence="2 3" key="1">
    <citation type="submission" date="2019-12" db="EMBL/GenBank/DDBJ databases">
        <title>Comparative genomics gives insights into the taxonomy of the Azoarcus-Aromatoleum group and reveals separate origins of nif in the plant-associated Azoarcus and non-plant-associated Aromatoleum sub-groups.</title>
        <authorList>
            <person name="Lafos M."/>
            <person name="Maluk M."/>
            <person name="Batista M."/>
            <person name="Junghare M."/>
            <person name="Carmona M."/>
            <person name="Faoro H."/>
            <person name="Cruz L.M."/>
            <person name="Battistoni F."/>
            <person name="De Souza E."/>
            <person name="Pedrosa F."/>
            <person name="Chen W.-M."/>
            <person name="Poole P.S."/>
            <person name="Dixon R.A."/>
            <person name="James E.K."/>
        </authorList>
    </citation>
    <scope>NUCLEOTIDE SEQUENCE [LARGE SCALE GENOMIC DNA]</scope>
    <source>
        <strain evidence="2 3">ToN1</strain>
    </source>
</reference>
<feature type="chain" id="PRO_5046168152" evidence="1">
    <location>
        <begin position="27"/>
        <end position="453"/>
    </location>
</feature>
<evidence type="ECO:0000256" key="1">
    <source>
        <dbReference type="SAM" id="SignalP"/>
    </source>
</evidence>
<keyword evidence="3" id="KW-1185">Reference proteome</keyword>
<dbReference type="Gene3D" id="2.50.20.10">
    <property type="entry name" value="Lipoprotein localisation LolA/LolB/LppX"/>
    <property type="match status" value="1"/>
</dbReference>
<name>A0ABX1MQN7_9RHOO</name>